<dbReference type="EMBL" id="JWZX01002559">
    <property type="protein sequence ID" value="KOO28517.1"/>
    <property type="molecule type" value="Genomic_DNA"/>
</dbReference>
<dbReference type="InterPro" id="IPR000672">
    <property type="entry name" value="THF_DH/CycHdrlase"/>
</dbReference>
<dbReference type="HAMAP" id="MF_01576">
    <property type="entry name" value="THF_DHG_CYH"/>
    <property type="match status" value="1"/>
</dbReference>
<dbReference type="FunFam" id="3.40.50.720:FF:000006">
    <property type="entry name" value="Bifunctional protein FolD"/>
    <property type="match status" value="1"/>
</dbReference>
<evidence type="ECO:0000313" key="10">
    <source>
        <dbReference type="EMBL" id="KOO28517.1"/>
    </source>
</evidence>
<comment type="subunit">
    <text evidence="2">Homodimer.</text>
</comment>
<sequence length="361" mass="37883">MRRVLQLGLGAGVVASLITRPTFAESSSTLETLSKRVAALESFARAPAVVASAAAAGPARIIDGTKIAADIRGEIKQQAADLLSKHGITPGLAVVLVGQRTDSATYVRMKKKAADECGFFSVDRKFDESVTQQQLIDTIKELNADPKVHGILVQLPLPRHIDEATVLETIDVSKDVDGFSATNIGNMCLRGGKPPLAVPCTPAGCVELLQRSGVEVSGKEVVVIGRSNIVGMPVAHLLMSMDATVTICHSRTKDLPGHVRKADIVVAAVGAAEMVKGDWIKPGATVIDVGVNSKPAPENPRGYVLCGDVDFESAKLVAGAITPVPGGVGPMTIAMLMKNTVNLARHAAGLPRIPLRKSYTK</sequence>
<organism evidence="10 11">
    <name type="scientific">Chrysochromulina tobinii</name>
    <dbReference type="NCBI Taxonomy" id="1460289"/>
    <lineage>
        <taxon>Eukaryota</taxon>
        <taxon>Haptista</taxon>
        <taxon>Haptophyta</taxon>
        <taxon>Prymnesiophyceae</taxon>
        <taxon>Prymnesiales</taxon>
        <taxon>Chrysochromulinaceae</taxon>
        <taxon>Chrysochromulina</taxon>
    </lineage>
</organism>
<dbReference type="GO" id="GO:0004477">
    <property type="term" value="F:methenyltetrahydrofolate cyclohydrolase activity"/>
    <property type="evidence" value="ECO:0007669"/>
    <property type="project" value="TreeGrafter"/>
</dbReference>
<dbReference type="GO" id="GO:0004488">
    <property type="term" value="F:methylenetetrahydrofolate dehydrogenase (NADP+) activity"/>
    <property type="evidence" value="ECO:0007669"/>
    <property type="project" value="InterPro"/>
</dbReference>
<keyword evidence="3" id="KW-0554">One-carbon metabolism</keyword>
<dbReference type="CDD" id="cd01080">
    <property type="entry name" value="NAD_bind_m-THF_DH_Cyclohyd"/>
    <property type="match status" value="1"/>
</dbReference>
<evidence type="ECO:0000256" key="1">
    <source>
        <dbReference type="ARBA" id="ARBA00004777"/>
    </source>
</evidence>
<dbReference type="InterPro" id="IPR046346">
    <property type="entry name" value="Aminoacid_DH-like_N_sf"/>
</dbReference>
<dbReference type="AlphaFoldDB" id="A0A0M0JQF0"/>
<evidence type="ECO:0000313" key="11">
    <source>
        <dbReference type="Proteomes" id="UP000037460"/>
    </source>
</evidence>
<dbReference type="GO" id="GO:0035999">
    <property type="term" value="P:tetrahydrofolate interconversion"/>
    <property type="evidence" value="ECO:0007669"/>
    <property type="project" value="TreeGrafter"/>
</dbReference>
<dbReference type="Gene3D" id="3.40.50.720">
    <property type="entry name" value="NAD(P)-binding Rossmann-like Domain"/>
    <property type="match status" value="1"/>
</dbReference>
<dbReference type="FunFam" id="3.40.50.10860:FF:000005">
    <property type="entry name" value="C-1-tetrahydrofolate synthase, cytoplasmic, putative"/>
    <property type="match status" value="1"/>
</dbReference>
<keyword evidence="7" id="KW-0511">Multifunctional enzyme</keyword>
<gene>
    <name evidence="10" type="ORF">Ctob_003369</name>
</gene>
<name>A0A0M0JQF0_9EUKA</name>
<feature type="domain" description="Tetrahydrofolate dehydrogenase/cyclohydrolase catalytic" evidence="8">
    <location>
        <begin position="62"/>
        <end position="177"/>
    </location>
</feature>
<evidence type="ECO:0000259" key="9">
    <source>
        <dbReference type="Pfam" id="PF02882"/>
    </source>
</evidence>
<evidence type="ECO:0000256" key="3">
    <source>
        <dbReference type="ARBA" id="ARBA00022563"/>
    </source>
</evidence>
<evidence type="ECO:0000256" key="2">
    <source>
        <dbReference type="ARBA" id="ARBA00011738"/>
    </source>
</evidence>
<evidence type="ECO:0000256" key="6">
    <source>
        <dbReference type="ARBA" id="ARBA00023002"/>
    </source>
</evidence>
<comment type="caution">
    <text evidence="10">The sequence shown here is derived from an EMBL/GenBank/DDBJ whole genome shotgun (WGS) entry which is preliminary data.</text>
</comment>
<dbReference type="InterPro" id="IPR036291">
    <property type="entry name" value="NAD(P)-bd_dom_sf"/>
</dbReference>
<dbReference type="PANTHER" id="PTHR48099:SF5">
    <property type="entry name" value="C-1-TETRAHYDROFOLATE SYNTHASE, CYTOPLASMIC"/>
    <property type="match status" value="1"/>
</dbReference>
<dbReference type="InterPro" id="IPR020631">
    <property type="entry name" value="THF_DH/CycHdrlase_NAD-bd_dom"/>
</dbReference>
<evidence type="ECO:0000256" key="4">
    <source>
        <dbReference type="ARBA" id="ARBA00022801"/>
    </source>
</evidence>
<keyword evidence="4" id="KW-0378">Hydrolase</keyword>
<keyword evidence="6" id="KW-0560">Oxidoreductase</keyword>
<evidence type="ECO:0000256" key="5">
    <source>
        <dbReference type="ARBA" id="ARBA00022857"/>
    </source>
</evidence>
<evidence type="ECO:0000256" key="7">
    <source>
        <dbReference type="ARBA" id="ARBA00023268"/>
    </source>
</evidence>
<proteinExistence type="inferred from homology"/>
<dbReference type="Gene3D" id="3.40.50.10860">
    <property type="entry name" value="Leucine Dehydrogenase, chain A, domain 1"/>
    <property type="match status" value="1"/>
</dbReference>
<dbReference type="OrthoDB" id="5126881at2759"/>
<reference evidence="11" key="1">
    <citation type="journal article" date="2015" name="PLoS Genet.">
        <title>Genome Sequence and Transcriptome Analyses of Chrysochromulina tobin: Metabolic Tools for Enhanced Algal Fitness in the Prominent Order Prymnesiales (Haptophyceae).</title>
        <authorList>
            <person name="Hovde B.T."/>
            <person name="Deodato C.R."/>
            <person name="Hunsperger H.M."/>
            <person name="Ryken S.A."/>
            <person name="Yost W."/>
            <person name="Jha R.K."/>
            <person name="Patterson J."/>
            <person name="Monnat R.J. Jr."/>
            <person name="Barlow S.B."/>
            <person name="Starkenburg S.R."/>
            <person name="Cattolico R.A."/>
        </authorList>
    </citation>
    <scope>NUCLEOTIDE SEQUENCE</scope>
    <source>
        <strain evidence="11">CCMP291</strain>
    </source>
</reference>
<dbReference type="PRINTS" id="PR00085">
    <property type="entry name" value="THFDHDRGNASE"/>
</dbReference>
<dbReference type="InterPro" id="IPR020630">
    <property type="entry name" value="THF_DH/CycHdrlase_cat_dom"/>
</dbReference>
<dbReference type="SUPFAM" id="SSF51735">
    <property type="entry name" value="NAD(P)-binding Rossmann-fold domains"/>
    <property type="match status" value="1"/>
</dbReference>
<dbReference type="GO" id="GO:0005829">
    <property type="term" value="C:cytosol"/>
    <property type="evidence" value="ECO:0007669"/>
    <property type="project" value="TreeGrafter"/>
</dbReference>
<dbReference type="InterPro" id="IPR020867">
    <property type="entry name" value="THF_DH/CycHdrlase_CS"/>
</dbReference>
<evidence type="ECO:0000259" key="8">
    <source>
        <dbReference type="Pfam" id="PF00763"/>
    </source>
</evidence>
<dbReference type="Pfam" id="PF02882">
    <property type="entry name" value="THF_DHG_CYH_C"/>
    <property type="match status" value="1"/>
</dbReference>
<dbReference type="SUPFAM" id="SSF53223">
    <property type="entry name" value="Aminoacid dehydrogenase-like, N-terminal domain"/>
    <property type="match status" value="1"/>
</dbReference>
<keyword evidence="11" id="KW-1185">Reference proteome</keyword>
<dbReference type="PROSITE" id="PS00767">
    <property type="entry name" value="THF_DHG_CYH_2"/>
    <property type="match status" value="1"/>
</dbReference>
<dbReference type="Pfam" id="PF00763">
    <property type="entry name" value="THF_DHG_CYH"/>
    <property type="match status" value="1"/>
</dbReference>
<dbReference type="PANTHER" id="PTHR48099">
    <property type="entry name" value="C-1-TETRAHYDROFOLATE SYNTHASE, CYTOPLASMIC-RELATED"/>
    <property type="match status" value="1"/>
</dbReference>
<comment type="pathway">
    <text evidence="1">One-carbon metabolism; tetrahydrofolate interconversion.</text>
</comment>
<keyword evidence="5" id="KW-0521">NADP</keyword>
<dbReference type="Proteomes" id="UP000037460">
    <property type="component" value="Unassembled WGS sequence"/>
</dbReference>
<feature type="domain" description="Tetrahydrofolate dehydrogenase/cyclohydrolase NAD(P)-binding" evidence="9">
    <location>
        <begin position="199"/>
        <end position="346"/>
    </location>
</feature>
<accession>A0A0M0JQF0</accession>
<protein>
    <submittedName>
        <fullName evidence="10">C-1-tetrahydrofolate cytoplasmic</fullName>
    </submittedName>
</protein>
<dbReference type="PROSITE" id="PS00766">
    <property type="entry name" value="THF_DHG_CYH_1"/>
    <property type="match status" value="1"/>
</dbReference>